<evidence type="ECO:0000313" key="5">
    <source>
        <dbReference type="EMBL" id="HIX20609.1"/>
    </source>
</evidence>
<keyword evidence="3" id="KW-1133">Transmembrane helix</keyword>
<dbReference type="SUPFAM" id="SSF54534">
    <property type="entry name" value="FKBP-like"/>
    <property type="match status" value="1"/>
</dbReference>
<dbReference type="EMBL" id="DXFQ01000160">
    <property type="protein sequence ID" value="HIX20609.1"/>
    <property type="molecule type" value="Genomic_DNA"/>
</dbReference>
<feature type="transmembrane region" description="Helical" evidence="3">
    <location>
        <begin position="9"/>
        <end position="30"/>
    </location>
</feature>
<evidence type="ECO:0000256" key="3">
    <source>
        <dbReference type="SAM" id="Phobius"/>
    </source>
</evidence>
<evidence type="ECO:0000256" key="1">
    <source>
        <dbReference type="PROSITE-ProRule" id="PRU00278"/>
    </source>
</evidence>
<proteinExistence type="predicted"/>
<comment type="caution">
    <text evidence="5">The sequence shown here is derived from an EMBL/GenBank/DDBJ whole genome shotgun (WGS) entry which is preliminary data.</text>
</comment>
<dbReference type="InterPro" id="IPR000297">
    <property type="entry name" value="PPIase_PpiC"/>
</dbReference>
<dbReference type="PROSITE" id="PS50198">
    <property type="entry name" value="PPIC_PPIASE_2"/>
    <property type="match status" value="1"/>
</dbReference>
<evidence type="ECO:0000259" key="4">
    <source>
        <dbReference type="PROSITE" id="PS50198"/>
    </source>
</evidence>
<dbReference type="InterPro" id="IPR023058">
    <property type="entry name" value="PPIase_PpiC_CS"/>
</dbReference>
<dbReference type="InterPro" id="IPR046357">
    <property type="entry name" value="PPIase_dom_sf"/>
</dbReference>
<dbReference type="AlphaFoldDB" id="A0A9D1VD65"/>
<keyword evidence="1 5" id="KW-0413">Isomerase</keyword>
<reference evidence="5" key="1">
    <citation type="journal article" date="2021" name="PeerJ">
        <title>Extensive microbial diversity within the chicken gut microbiome revealed by metagenomics and culture.</title>
        <authorList>
            <person name="Gilroy R."/>
            <person name="Ravi A."/>
            <person name="Getino M."/>
            <person name="Pursley I."/>
            <person name="Horton D.L."/>
            <person name="Alikhan N.F."/>
            <person name="Baker D."/>
            <person name="Gharbi K."/>
            <person name="Hall N."/>
            <person name="Watson M."/>
            <person name="Adriaenssens E.M."/>
            <person name="Foster-Nyarko E."/>
            <person name="Jarju S."/>
            <person name="Secka A."/>
            <person name="Antonio M."/>
            <person name="Oren A."/>
            <person name="Chaudhuri R.R."/>
            <person name="La Ragione R."/>
            <person name="Hildebrand F."/>
            <person name="Pallen M.J."/>
        </authorList>
    </citation>
    <scope>NUCLEOTIDE SEQUENCE</scope>
    <source>
        <strain evidence="5">14975</strain>
    </source>
</reference>
<dbReference type="PANTHER" id="PTHR47245">
    <property type="entry name" value="PEPTIDYLPROLYL ISOMERASE"/>
    <property type="match status" value="1"/>
</dbReference>
<dbReference type="SUPFAM" id="SSF109998">
    <property type="entry name" value="Triger factor/SurA peptide-binding domain-like"/>
    <property type="match status" value="1"/>
</dbReference>
<keyword evidence="1" id="KW-0697">Rotamase</keyword>
<organism evidence="5 6">
    <name type="scientific">Candidatus Akkermansia intestinigallinarum</name>
    <dbReference type="NCBI Taxonomy" id="2838431"/>
    <lineage>
        <taxon>Bacteria</taxon>
        <taxon>Pseudomonadati</taxon>
        <taxon>Verrucomicrobiota</taxon>
        <taxon>Verrucomicrobiia</taxon>
        <taxon>Verrucomicrobiales</taxon>
        <taxon>Akkermansiaceae</taxon>
        <taxon>Akkermansia</taxon>
    </lineage>
</organism>
<dbReference type="Pfam" id="PF00639">
    <property type="entry name" value="Rotamase"/>
    <property type="match status" value="1"/>
</dbReference>
<keyword evidence="3" id="KW-0472">Membrane</keyword>
<feature type="compositionally biased region" description="Basic and acidic residues" evidence="2">
    <location>
        <begin position="231"/>
        <end position="242"/>
    </location>
</feature>
<dbReference type="InterPro" id="IPR027304">
    <property type="entry name" value="Trigger_fact/SurA_dom_sf"/>
</dbReference>
<sequence length="343" mass="38736">MRLSSLRIFALKLGIFSTVLLYLAIDLWFWHGPVWSYIHSGAAEKDTSKLAATVYGEDLSKEQFSRLRREMVWQRGLDGEEEGALDPDTCLMELINRSMLRIATRYNDKNLPLCREEAEAEVAGLASRADSDEAFDAQLRSQGYTRESFTDMVQARMRSRALLERAVAEHCDVSDEAVALHYELVRDSLRIPERRMLHHIFFAFDGKDAADVQARAEEALRALEAGADFESLARERSEDERSAPQGGALGMIPNCPERLLPELPLFGAEAIPAGKPTPAQSRWGWHILLAGPVEAARTPTLEECRESLRSAIRSAQREIAVGRYFDTLFDEALQKKRIRIYAH</sequence>
<keyword evidence="3" id="KW-0812">Transmembrane</keyword>
<evidence type="ECO:0000313" key="6">
    <source>
        <dbReference type="Proteomes" id="UP000823964"/>
    </source>
</evidence>
<dbReference type="PANTHER" id="PTHR47245:SF2">
    <property type="entry name" value="PEPTIDYL-PROLYL CIS-TRANS ISOMERASE HP_0175-RELATED"/>
    <property type="match status" value="1"/>
</dbReference>
<gene>
    <name evidence="5" type="ORF">H9862_08435</name>
</gene>
<evidence type="ECO:0000256" key="2">
    <source>
        <dbReference type="SAM" id="MobiDB-lite"/>
    </source>
</evidence>
<name>A0A9D1VD65_9BACT</name>
<reference evidence="5" key="2">
    <citation type="submission" date="2021-04" db="EMBL/GenBank/DDBJ databases">
        <authorList>
            <person name="Gilroy R."/>
        </authorList>
    </citation>
    <scope>NUCLEOTIDE SEQUENCE</scope>
    <source>
        <strain evidence="5">14975</strain>
    </source>
</reference>
<protein>
    <submittedName>
        <fullName evidence="5">Peptidylprolyl isomerase</fullName>
        <ecNumber evidence="5">5.2.1.8</ecNumber>
    </submittedName>
</protein>
<dbReference type="Gene3D" id="3.10.50.40">
    <property type="match status" value="1"/>
</dbReference>
<dbReference type="EC" id="5.2.1.8" evidence="5"/>
<feature type="domain" description="PpiC" evidence="4">
    <location>
        <begin position="192"/>
        <end position="292"/>
    </location>
</feature>
<dbReference type="PROSITE" id="PS01096">
    <property type="entry name" value="PPIC_PPIASE_1"/>
    <property type="match status" value="1"/>
</dbReference>
<accession>A0A9D1VD65</accession>
<dbReference type="Proteomes" id="UP000823964">
    <property type="component" value="Unassembled WGS sequence"/>
</dbReference>
<dbReference type="InterPro" id="IPR050245">
    <property type="entry name" value="PrsA_foldase"/>
</dbReference>
<feature type="region of interest" description="Disordered" evidence="2">
    <location>
        <begin position="231"/>
        <end position="250"/>
    </location>
</feature>
<dbReference type="GO" id="GO:0003755">
    <property type="term" value="F:peptidyl-prolyl cis-trans isomerase activity"/>
    <property type="evidence" value="ECO:0007669"/>
    <property type="project" value="UniProtKB-KW"/>
</dbReference>